<dbReference type="InterPro" id="IPR036779">
    <property type="entry name" value="LysM_dom_sf"/>
</dbReference>
<keyword evidence="4" id="KW-1185">Reference proteome</keyword>
<feature type="domain" description="LysM" evidence="2">
    <location>
        <begin position="25"/>
        <end position="68"/>
    </location>
</feature>
<dbReference type="Pfam" id="PF01476">
    <property type="entry name" value="LysM"/>
    <property type="match status" value="4"/>
</dbReference>
<proteinExistence type="predicted"/>
<dbReference type="EMBL" id="FODN01000006">
    <property type="protein sequence ID" value="SEO37186.1"/>
    <property type="molecule type" value="Genomic_DNA"/>
</dbReference>
<dbReference type="Proteomes" id="UP000198657">
    <property type="component" value="Unassembled WGS sequence"/>
</dbReference>
<feature type="domain" description="LysM" evidence="2">
    <location>
        <begin position="209"/>
        <end position="252"/>
    </location>
</feature>
<evidence type="ECO:0000313" key="4">
    <source>
        <dbReference type="Proteomes" id="UP000198657"/>
    </source>
</evidence>
<dbReference type="SMART" id="SM00257">
    <property type="entry name" value="LysM"/>
    <property type="match status" value="4"/>
</dbReference>
<dbReference type="SUPFAM" id="SSF54106">
    <property type="entry name" value="LysM domain"/>
    <property type="match status" value="4"/>
</dbReference>
<dbReference type="PANTHER" id="PTHR33734">
    <property type="entry name" value="LYSM DOMAIN-CONTAINING GPI-ANCHORED PROTEIN 2"/>
    <property type="match status" value="1"/>
</dbReference>
<evidence type="ECO:0000256" key="1">
    <source>
        <dbReference type="SAM" id="Coils"/>
    </source>
</evidence>
<evidence type="ECO:0000313" key="3">
    <source>
        <dbReference type="EMBL" id="SEO37186.1"/>
    </source>
</evidence>
<keyword evidence="1" id="KW-0175">Coiled coil</keyword>
<feature type="coiled-coil region" evidence="1">
    <location>
        <begin position="277"/>
        <end position="327"/>
    </location>
</feature>
<organism evidence="3 4">
    <name type="scientific">Flavobacterium sinopsychrotolerans</name>
    <dbReference type="NCBI Taxonomy" id="604089"/>
    <lineage>
        <taxon>Bacteria</taxon>
        <taxon>Pseudomonadati</taxon>
        <taxon>Bacteroidota</taxon>
        <taxon>Flavobacteriia</taxon>
        <taxon>Flavobacteriales</taxon>
        <taxon>Flavobacteriaceae</taxon>
        <taxon>Flavobacterium</taxon>
    </lineage>
</organism>
<protein>
    <submittedName>
        <fullName evidence="3">LysM domain-containing protein</fullName>
    </submittedName>
</protein>
<feature type="domain" description="LysM" evidence="2">
    <location>
        <begin position="79"/>
        <end position="123"/>
    </location>
</feature>
<sequence>MKGFLRILFLIVLFSNVIFGQESVLQHTVVKGETITQIALKYKTTPTAIYTLNPETQSGIQENQILSIPDVVLQHRNNLVHIVGPKETLYGLATKYNVKVEALRGVNETALVNGLKIGQELIIPQSYEHEKTASNQQTITADNSKITHKVMPKESLFGIARLYNVSVQDLDKANSDVFKVGLQVGQNLVIPNKRKTLDGRARIINSETIFHDVQSKETKYSIAKKYGITIDQLESQNPEIVNGLTQGNKLAINVKQITPSNENEELMIALAEKQVVVEKTKAKNVQLEDLKDKLTVQKEMNQKVIKVNNLKIDLNEIDDAKEGSEERLKLVLAANKNIQDILISKLDSLVYTMNEDLSELKNTEIENLEKSKRLEAKSYESISRTSELSFQLKKDLAQNRKVYSGLMNKVQRIAVEKNIEYKKKVRENSSADLAESDNEIASLDVYKKMELDQKRRDELNEVLLKKIDSLGGEKKIELKRHISMATFYSREARNFDDKLALVRLKRYQNKAQESQNQNPVPKDLKQLNIVEIKEAIEHDSLSEINRSKIEVLDNLKEVPAGYYIVLGDFIEAEDRDKFIMKLIDAGELNSSFFFNVNILSYYVFTEFFTTEEEALYEYKQKKNKEFFEKMFVVKIEQN</sequence>
<dbReference type="RefSeq" id="WP_091171859.1">
    <property type="nucleotide sequence ID" value="NZ_CBCSFM010000006.1"/>
</dbReference>
<dbReference type="InterPro" id="IPR018392">
    <property type="entry name" value="LysM"/>
</dbReference>
<feature type="domain" description="LysM" evidence="2">
    <location>
        <begin position="146"/>
        <end position="190"/>
    </location>
</feature>
<dbReference type="OrthoDB" id="2149800at2"/>
<dbReference type="AlphaFoldDB" id="A0A1H8P5J8"/>
<name>A0A1H8P5J8_9FLAO</name>
<dbReference type="GO" id="GO:0008932">
    <property type="term" value="F:lytic endotransglycosylase activity"/>
    <property type="evidence" value="ECO:0007669"/>
    <property type="project" value="TreeGrafter"/>
</dbReference>
<gene>
    <name evidence="3" type="ORF">SAMN04487942_2550</name>
</gene>
<dbReference type="STRING" id="604089.SAMN04487942_2550"/>
<dbReference type="PROSITE" id="PS51782">
    <property type="entry name" value="LYSM"/>
    <property type="match status" value="4"/>
</dbReference>
<dbReference type="Gene3D" id="3.10.350.10">
    <property type="entry name" value="LysM domain"/>
    <property type="match status" value="4"/>
</dbReference>
<dbReference type="CDD" id="cd00118">
    <property type="entry name" value="LysM"/>
    <property type="match status" value="4"/>
</dbReference>
<reference evidence="4" key="1">
    <citation type="submission" date="2016-10" db="EMBL/GenBank/DDBJ databases">
        <authorList>
            <person name="Varghese N."/>
            <person name="Submissions S."/>
        </authorList>
    </citation>
    <scope>NUCLEOTIDE SEQUENCE [LARGE SCALE GENOMIC DNA]</scope>
    <source>
        <strain evidence="4">CGMCC 1.8704</strain>
    </source>
</reference>
<evidence type="ECO:0000259" key="2">
    <source>
        <dbReference type="PROSITE" id="PS51782"/>
    </source>
</evidence>
<dbReference type="PANTHER" id="PTHR33734:SF22">
    <property type="entry name" value="MEMBRANE-BOUND LYTIC MUREIN TRANSGLYCOSYLASE D"/>
    <property type="match status" value="1"/>
</dbReference>
<accession>A0A1H8P5J8</accession>